<evidence type="ECO:0000256" key="1">
    <source>
        <dbReference type="ARBA" id="ARBA00004459"/>
    </source>
</evidence>
<dbReference type="GO" id="GO:0015562">
    <property type="term" value="F:efflux transmembrane transporter activity"/>
    <property type="evidence" value="ECO:0007669"/>
    <property type="project" value="InterPro"/>
</dbReference>
<dbReference type="GO" id="GO:0009279">
    <property type="term" value="C:cell outer membrane"/>
    <property type="evidence" value="ECO:0007669"/>
    <property type="project" value="UniProtKB-SubCell"/>
</dbReference>
<evidence type="ECO:0000256" key="3">
    <source>
        <dbReference type="SAM" id="SignalP"/>
    </source>
</evidence>
<proteinExistence type="inferred from homology"/>
<comment type="similarity">
    <text evidence="2">Belongs to the outer membrane factor (OMF) (TC 1.B.17) family.</text>
</comment>
<evidence type="ECO:0000313" key="5">
    <source>
        <dbReference type="Proteomes" id="UP000255543"/>
    </source>
</evidence>
<feature type="signal peptide" evidence="3">
    <location>
        <begin position="1"/>
        <end position="21"/>
    </location>
</feature>
<sequence length="153" mass="17006">MSPCKLLPFCVALALTGCSLAPDYQRPAMPVPQQFSLSQNGLVNAADNYQNAGWRTFFVDNQVKTLISEALVNNRDLRMATLKVQEARAQYRLTDADRYPQLNGEGSGSWSGNLKGIPPRHGSFRPALTPALTSIFRSLKEHERSRATKLFSH</sequence>
<name>A0A376ZRH9_ECOLX</name>
<evidence type="ECO:0000313" key="4">
    <source>
        <dbReference type="EMBL" id="STK69168.1"/>
    </source>
</evidence>
<dbReference type="SUPFAM" id="SSF56954">
    <property type="entry name" value="Outer membrane efflux proteins (OEP)"/>
    <property type="match status" value="1"/>
</dbReference>
<comment type="subcellular location">
    <subcellularLocation>
        <location evidence="1">Cell outer membrane</location>
        <topology evidence="1">Lipid-anchor</topology>
    </subcellularLocation>
</comment>
<dbReference type="PANTHER" id="PTHR30203:SF32">
    <property type="entry name" value="CATION EFFLUX SYSTEM PROTEIN CUSC"/>
    <property type="match status" value="1"/>
</dbReference>
<reference evidence="4 5" key="1">
    <citation type="submission" date="2018-06" db="EMBL/GenBank/DDBJ databases">
        <authorList>
            <consortium name="Pathogen Informatics"/>
            <person name="Doyle S."/>
        </authorList>
    </citation>
    <scope>NUCLEOTIDE SEQUENCE [LARGE SCALE GENOMIC DNA]</scope>
    <source>
        <strain evidence="4 5">NCTC8179</strain>
    </source>
</reference>
<accession>A0A376ZRH9</accession>
<dbReference type="Proteomes" id="UP000255543">
    <property type="component" value="Unassembled WGS sequence"/>
</dbReference>
<dbReference type="Gene3D" id="1.20.1600.10">
    <property type="entry name" value="Outer membrane efflux proteins (OEP)"/>
    <property type="match status" value="1"/>
</dbReference>
<keyword evidence="3" id="KW-0732">Signal</keyword>
<dbReference type="AlphaFoldDB" id="A0A376ZRH9"/>
<dbReference type="EMBL" id="UGEB01000001">
    <property type="protein sequence ID" value="STK69168.1"/>
    <property type="molecule type" value="Genomic_DNA"/>
</dbReference>
<feature type="chain" id="PRO_5016573259" evidence="3">
    <location>
        <begin position="22"/>
        <end position="153"/>
    </location>
</feature>
<organism evidence="4 5">
    <name type="scientific">Escherichia coli</name>
    <dbReference type="NCBI Taxonomy" id="562"/>
    <lineage>
        <taxon>Bacteria</taxon>
        <taxon>Pseudomonadati</taxon>
        <taxon>Pseudomonadota</taxon>
        <taxon>Gammaproteobacteria</taxon>
        <taxon>Enterobacterales</taxon>
        <taxon>Enterobacteriaceae</taxon>
        <taxon>Escherichia</taxon>
    </lineage>
</organism>
<dbReference type="InterPro" id="IPR010131">
    <property type="entry name" value="MdtP/NodT-like"/>
</dbReference>
<protein>
    <submittedName>
        <fullName evidence="4">Copper/silver efflux system outer membrane protein CusC</fullName>
    </submittedName>
</protein>
<dbReference type="Pfam" id="PF02321">
    <property type="entry name" value="OEP"/>
    <property type="match status" value="1"/>
</dbReference>
<evidence type="ECO:0000256" key="2">
    <source>
        <dbReference type="ARBA" id="ARBA00007613"/>
    </source>
</evidence>
<dbReference type="InterPro" id="IPR003423">
    <property type="entry name" value="OMP_efflux"/>
</dbReference>
<dbReference type="PANTHER" id="PTHR30203">
    <property type="entry name" value="OUTER MEMBRANE CATION EFFLUX PROTEIN"/>
    <property type="match status" value="1"/>
</dbReference>
<dbReference type="PROSITE" id="PS51257">
    <property type="entry name" value="PROKAR_LIPOPROTEIN"/>
    <property type="match status" value="1"/>
</dbReference>
<gene>
    <name evidence="4" type="primary">cusC_1</name>
    <name evidence="4" type="ORF">NCTC8179_01876</name>
</gene>